<accession>A0A843W4Q0</accession>
<gene>
    <name evidence="2" type="ORF">Taro_031962</name>
</gene>
<feature type="transmembrane region" description="Helical" evidence="1">
    <location>
        <begin position="394"/>
        <end position="416"/>
    </location>
</feature>
<name>A0A843W4Q0_COLES</name>
<feature type="transmembrane region" description="Helical" evidence="1">
    <location>
        <begin position="428"/>
        <end position="457"/>
    </location>
</feature>
<dbReference type="EMBL" id="NMUH01002317">
    <property type="protein sequence ID" value="MQL99243.1"/>
    <property type="molecule type" value="Genomic_DNA"/>
</dbReference>
<dbReference type="GO" id="GO:0015098">
    <property type="term" value="F:molybdate ion transmembrane transporter activity"/>
    <property type="evidence" value="ECO:0007669"/>
    <property type="project" value="InterPro"/>
</dbReference>
<feature type="transmembrane region" description="Helical" evidence="1">
    <location>
        <begin position="328"/>
        <end position="349"/>
    </location>
</feature>
<feature type="transmembrane region" description="Helical" evidence="1">
    <location>
        <begin position="369"/>
        <end position="387"/>
    </location>
</feature>
<keyword evidence="1" id="KW-0812">Transmembrane</keyword>
<keyword evidence="3" id="KW-1185">Reference proteome</keyword>
<feature type="transmembrane region" description="Helical" evidence="1">
    <location>
        <begin position="80"/>
        <end position="100"/>
    </location>
</feature>
<reference evidence="2" key="1">
    <citation type="submission" date="2017-07" db="EMBL/GenBank/DDBJ databases">
        <title>Taro Niue Genome Assembly and Annotation.</title>
        <authorList>
            <person name="Atibalentja N."/>
            <person name="Keating K."/>
            <person name="Fields C.J."/>
        </authorList>
    </citation>
    <scope>NUCLEOTIDE SEQUENCE</scope>
    <source>
        <strain evidence="2">Niue_2</strain>
        <tissue evidence="2">Leaf</tissue>
    </source>
</reference>
<feature type="transmembrane region" description="Helical" evidence="1">
    <location>
        <begin position="246"/>
        <end position="266"/>
    </location>
</feature>
<dbReference type="InterPro" id="IPR031563">
    <property type="entry name" value="MOT1/MOT2"/>
</dbReference>
<dbReference type="PANTHER" id="PTHR31970">
    <property type="match status" value="1"/>
</dbReference>
<keyword evidence="1" id="KW-1133">Transmembrane helix</keyword>
<evidence type="ECO:0000313" key="2">
    <source>
        <dbReference type="EMBL" id="MQL99243.1"/>
    </source>
</evidence>
<sequence length="467" mass="49280">MAVEEPTPRHGPAAEDSAAPLLPRPGCPAWWSCRCRPFSYYASSFRLKTTVWSELGGSVGDLGTYIPIVLALSLVNRLDLGTTLVFTALYNILTGFLFGVPMPVQPMKSIAAVAISESSAHLSVPQIMAAGICTASVLFALGATGLMSFFYRFIPLPVVRGVQLSQGLQFAFSAIKYIRYEQDFSTGKSGGARLWLGLDGLVLALSAVLFVVLVTGSGDEGDEAEPSLPTAGGGGDVDGRHRRINISARIPSALLVFLLGLVLCFVRDPSIIGDLKFGPSRIRVVKIAWEDWKIGFVRAAIPQIPLSVLNSVIAVCKLSSDLFPNKDVSATAVSVSVGLMNLVGCWFGAMPVCHGAGGLAGQYRFGGRSGASVLFLGVGKLVLGLAFGNSFVRILGQFPIGLLGVLLLFSGVELAMASRDMGSKESSFVMLVCAAVSLTGSSAALGFGCGILLYALLKLRQRFCSRI</sequence>
<organism evidence="2 3">
    <name type="scientific">Colocasia esculenta</name>
    <name type="common">Wild taro</name>
    <name type="synonym">Arum esculentum</name>
    <dbReference type="NCBI Taxonomy" id="4460"/>
    <lineage>
        <taxon>Eukaryota</taxon>
        <taxon>Viridiplantae</taxon>
        <taxon>Streptophyta</taxon>
        <taxon>Embryophyta</taxon>
        <taxon>Tracheophyta</taxon>
        <taxon>Spermatophyta</taxon>
        <taxon>Magnoliopsida</taxon>
        <taxon>Liliopsida</taxon>
        <taxon>Araceae</taxon>
        <taxon>Aroideae</taxon>
        <taxon>Colocasieae</taxon>
        <taxon>Colocasia</taxon>
    </lineage>
</organism>
<proteinExistence type="predicted"/>
<evidence type="ECO:0008006" key="4">
    <source>
        <dbReference type="Google" id="ProtNLM"/>
    </source>
</evidence>
<feature type="transmembrane region" description="Helical" evidence="1">
    <location>
        <begin position="194"/>
        <end position="214"/>
    </location>
</feature>
<protein>
    <recommendedName>
        <fullName evidence="4">Molybdate transporter 2</fullName>
    </recommendedName>
</protein>
<keyword evidence="1" id="KW-0472">Membrane</keyword>
<dbReference type="OrthoDB" id="5402974at2759"/>
<dbReference type="AlphaFoldDB" id="A0A843W4Q0"/>
<dbReference type="Pfam" id="PF16983">
    <property type="entry name" value="MFS_MOT1"/>
    <property type="match status" value="2"/>
</dbReference>
<evidence type="ECO:0000313" key="3">
    <source>
        <dbReference type="Proteomes" id="UP000652761"/>
    </source>
</evidence>
<dbReference type="PANTHER" id="PTHR31970:SF9">
    <property type="entry name" value="MOLYBDATE TRANSPORTER 2"/>
    <property type="match status" value="1"/>
</dbReference>
<feature type="transmembrane region" description="Helical" evidence="1">
    <location>
        <begin position="127"/>
        <end position="151"/>
    </location>
</feature>
<evidence type="ECO:0000256" key="1">
    <source>
        <dbReference type="SAM" id="Phobius"/>
    </source>
</evidence>
<dbReference type="Proteomes" id="UP000652761">
    <property type="component" value="Unassembled WGS sequence"/>
</dbReference>
<comment type="caution">
    <text evidence="2">The sequence shown here is derived from an EMBL/GenBank/DDBJ whole genome shotgun (WGS) entry which is preliminary data.</text>
</comment>